<name>A0A7S0RQ95_9CHLO</name>
<dbReference type="EMBL" id="HBFA01033454">
    <property type="protein sequence ID" value="CAD8684414.1"/>
    <property type="molecule type" value="Transcribed_RNA"/>
</dbReference>
<dbReference type="InterPro" id="IPR043132">
    <property type="entry name" value="BCAT-like_C"/>
</dbReference>
<dbReference type="Gene3D" id="3.30.470.10">
    <property type="match status" value="1"/>
</dbReference>
<dbReference type="InterPro" id="IPR043131">
    <property type="entry name" value="BCAT-like_N"/>
</dbReference>
<reference evidence="5" key="1">
    <citation type="submission" date="2021-01" db="EMBL/GenBank/DDBJ databases">
        <authorList>
            <person name="Corre E."/>
            <person name="Pelletier E."/>
            <person name="Niang G."/>
            <person name="Scheremetjew M."/>
            <person name="Finn R."/>
            <person name="Kale V."/>
            <person name="Holt S."/>
            <person name="Cochrane G."/>
            <person name="Meng A."/>
            <person name="Brown T."/>
            <person name="Cohen L."/>
        </authorList>
    </citation>
    <scope>NUCLEOTIDE SEQUENCE</scope>
    <source>
        <strain evidence="5">CCMP722</strain>
    </source>
</reference>
<dbReference type="GO" id="GO:0003824">
    <property type="term" value="F:catalytic activity"/>
    <property type="evidence" value="ECO:0007669"/>
    <property type="project" value="InterPro"/>
</dbReference>
<dbReference type="PANTHER" id="PTHR42743">
    <property type="entry name" value="AMINO-ACID AMINOTRANSFERASE"/>
    <property type="match status" value="1"/>
</dbReference>
<keyword evidence="4" id="KW-1133">Transmembrane helix</keyword>
<keyword evidence="3" id="KW-0663">Pyridoxal phosphate</keyword>
<evidence type="ECO:0000256" key="4">
    <source>
        <dbReference type="SAM" id="Phobius"/>
    </source>
</evidence>
<dbReference type="PROSITE" id="PS51257">
    <property type="entry name" value="PROKAR_LIPOPROTEIN"/>
    <property type="match status" value="1"/>
</dbReference>
<dbReference type="InterPro" id="IPR001544">
    <property type="entry name" value="Aminotrans_IV"/>
</dbReference>
<feature type="transmembrane region" description="Helical" evidence="4">
    <location>
        <begin position="7"/>
        <end position="26"/>
    </location>
</feature>
<evidence type="ECO:0000256" key="2">
    <source>
        <dbReference type="ARBA" id="ARBA00009320"/>
    </source>
</evidence>
<dbReference type="InterPro" id="IPR036038">
    <property type="entry name" value="Aminotransferase-like"/>
</dbReference>
<dbReference type="FunFam" id="3.30.470.10:FF:000008">
    <property type="entry name" value="D-amino-acid transaminase, chloroplastic"/>
    <property type="match status" value="1"/>
</dbReference>
<sequence length="372" mass="41272">MGEPRNSLYTFTAGCLLGAGCVYVAYKYQSDVCRSLYHKIKRGSFVPILDELDFIDKHRARRAAVADPGFYALYSSWIGGIVTEPALMQVPLDDHMVHRGHAVFDTASLVDGRIYRMEPHLDRLLYSAAKARIKLPFSRERMREVIEQTCSASGKRTASIRFWLSVGPGDFGFLPDGCIESCFYVLVFGGIPIDKDLELKGINEFTVTGVPMKPPALATMKSNNYLLNCLTAMESKDKGGKFGILVDGDGKIAESCVLNIAFVNHNDKLITPPFKHILAGVTIRKVLELGQKMVHQGKLRGVEQRDIKVDEARKAKEMFLLGGDTHLIPVVSWDNIPVGAGTVGPVFKYLLSALENDKHLGFADHQVVRYVH</sequence>
<organism evidence="5">
    <name type="scientific">Pyramimonas obovata</name>
    <dbReference type="NCBI Taxonomy" id="1411642"/>
    <lineage>
        <taxon>Eukaryota</taxon>
        <taxon>Viridiplantae</taxon>
        <taxon>Chlorophyta</taxon>
        <taxon>Pyramimonadophyceae</taxon>
        <taxon>Pyramimonadales</taxon>
        <taxon>Pyramimonadaceae</taxon>
        <taxon>Pyramimonas</taxon>
        <taxon>Pyramimonas incertae sedis</taxon>
    </lineage>
</organism>
<dbReference type="GO" id="GO:0008652">
    <property type="term" value="P:amino acid biosynthetic process"/>
    <property type="evidence" value="ECO:0007669"/>
    <property type="project" value="UniProtKB-ARBA"/>
</dbReference>
<dbReference type="Pfam" id="PF01063">
    <property type="entry name" value="Aminotran_4"/>
    <property type="match status" value="1"/>
</dbReference>
<accession>A0A7S0RQ95</accession>
<gene>
    <name evidence="5" type="ORF">POBO1169_LOCUS16814</name>
</gene>
<keyword evidence="4" id="KW-0812">Transmembrane</keyword>
<evidence type="ECO:0000313" key="5">
    <source>
        <dbReference type="EMBL" id="CAD8684414.1"/>
    </source>
</evidence>
<dbReference type="CDD" id="cd00449">
    <property type="entry name" value="PLPDE_IV"/>
    <property type="match status" value="1"/>
</dbReference>
<evidence type="ECO:0000256" key="1">
    <source>
        <dbReference type="ARBA" id="ARBA00001933"/>
    </source>
</evidence>
<protein>
    <submittedName>
        <fullName evidence="5">Uncharacterized protein</fullName>
    </submittedName>
</protein>
<dbReference type="PANTHER" id="PTHR42743:SF22">
    <property type="entry name" value="D-AMINO-ACID TRANSAMINASE, CHLOROPLASTIC"/>
    <property type="match status" value="1"/>
</dbReference>
<dbReference type="FunFam" id="3.20.10.10:FF:000002">
    <property type="entry name" value="D-alanine aminotransferase"/>
    <property type="match status" value="1"/>
</dbReference>
<comment type="similarity">
    <text evidence="2">Belongs to the class-IV pyridoxal-phosphate-dependent aminotransferase family.</text>
</comment>
<evidence type="ECO:0000256" key="3">
    <source>
        <dbReference type="ARBA" id="ARBA00022898"/>
    </source>
</evidence>
<dbReference type="AlphaFoldDB" id="A0A7S0RQ95"/>
<dbReference type="SUPFAM" id="SSF56752">
    <property type="entry name" value="D-aminoacid aminotransferase-like PLP-dependent enzymes"/>
    <property type="match status" value="1"/>
</dbReference>
<keyword evidence="4" id="KW-0472">Membrane</keyword>
<comment type="cofactor">
    <cofactor evidence="1">
        <name>pyridoxal 5'-phosphate</name>
        <dbReference type="ChEBI" id="CHEBI:597326"/>
    </cofactor>
</comment>
<proteinExistence type="inferred from homology"/>
<dbReference type="GO" id="GO:0046394">
    <property type="term" value="P:carboxylic acid biosynthetic process"/>
    <property type="evidence" value="ECO:0007669"/>
    <property type="project" value="UniProtKB-ARBA"/>
</dbReference>
<dbReference type="Gene3D" id="3.20.10.10">
    <property type="entry name" value="D-amino Acid Aminotransferase, subunit A, domain 2"/>
    <property type="match status" value="1"/>
</dbReference>
<dbReference type="InterPro" id="IPR050571">
    <property type="entry name" value="Class-IV_PLP-Dep_Aminotrnsfr"/>
</dbReference>